<evidence type="ECO:0000313" key="7">
    <source>
        <dbReference type="Proteomes" id="UP000004217"/>
    </source>
</evidence>
<gene>
    <name evidence="6" type="ORF">SZN_09261</name>
</gene>
<evidence type="ECO:0000256" key="2">
    <source>
        <dbReference type="ARBA" id="ARBA00022670"/>
    </source>
</evidence>
<protein>
    <submittedName>
        <fullName evidence="6">Phage prohead protease HK97 family protein</fullName>
    </submittedName>
</protein>
<sequence>MRTLTRTTAEERRRLPLSTADVVIRADEGVVAGERFKGYAAVFDSRTAIGNPLRWGFYEEIAPGAFTKTLSEGDARMLIDHDSYYVVSRVSAGTLSLAEDARGLAVDSALDTGLSYVTDLKANVRNGNITGMSFGFYVMKDQWSTETIDTSEGPVDVEVRRILEARLIEVSAVTFPAYEETEAELASVASALVSRGDAAAIEKRAKFRPELRDLLQLVGAGAAGDSCTAPAGEASAAAEGDARTAAVAEERGALPAHSTGTSDSAWDGPANSADLPAEETALRMAHAWVDPVGAVDAKSSYRFIHHFVDMDGNVGAASTVACTTGIGVLNGDRGGTTIPEEDRQAVYKHLARHLKDAGIKAPELNAAHGEPGESTRETSTPQPAPADTDGSEPAETTRSGPDARVLRMRGLAARYGLPTARS</sequence>
<evidence type="ECO:0000259" key="5">
    <source>
        <dbReference type="Pfam" id="PF04586"/>
    </source>
</evidence>
<proteinExistence type="predicted"/>
<dbReference type="GO" id="GO:0008233">
    <property type="term" value="F:peptidase activity"/>
    <property type="evidence" value="ECO:0007669"/>
    <property type="project" value="UniProtKB-KW"/>
</dbReference>
<keyword evidence="7" id="KW-1185">Reference proteome</keyword>
<dbReference type="GO" id="GO:0006508">
    <property type="term" value="P:proteolysis"/>
    <property type="evidence" value="ECO:0007669"/>
    <property type="project" value="UniProtKB-KW"/>
</dbReference>
<dbReference type="InterPro" id="IPR006433">
    <property type="entry name" value="Prohead_protease"/>
</dbReference>
<feature type="region of interest" description="Disordered" evidence="4">
    <location>
        <begin position="364"/>
        <end position="405"/>
    </location>
</feature>
<reference evidence="6 7" key="1">
    <citation type="submission" date="2011-08" db="EMBL/GenBank/DDBJ databases">
        <authorList>
            <person name="Lin Y."/>
            <person name="Hao X."/>
            <person name="Johnstone L."/>
            <person name="Miller S.J."/>
            <person name="Wei G."/>
            <person name="Rensing C."/>
        </authorList>
    </citation>
    <scope>NUCLEOTIDE SEQUENCE [LARGE SCALE GENOMIC DNA]</scope>
    <source>
        <strain evidence="6 7">K42</strain>
    </source>
</reference>
<name>G2G8N4_9ACTN</name>
<dbReference type="InterPro" id="IPR054613">
    <property type="entry name" value="Peptidase_S78_dom"/>
</dbReference>
<feature type="domain" description="Prohead serine protease" evidence="5">
    <location>
        <begin position="23"/>
        <end position="186"/>
    </location>
</feature>
<keyword evidence="3" id="KW-0378">Hydrolase</keyword>
<dbReference type="AlphaFoldDB" id="G2G8N4"/>
<evidence type="ECO:0000256" key="1">
    <source>
        <dbReference type="ARBA" id="ARBA00022612"/>
    </source>
</evidence>
<keyword evidence="2 6" id="KW-0645">Protease</keyword>
<comment type="caution">
    <text evidence="6">The sequence shown here is derived from an EMBL/GenBank/DDBJ whole genome shotgun (WGS) entry which is preliminary data.</text>
</comment>
<organism evidence="6 7">
    <name type="scientific">Streptomyces zinciresistens K42</name>
    <dbReference type="NCBI Taxonomy" id="700597"/>
    <lineage>
        <taxon>Bacteria</taxon>
        <taxon>Bacillati</taxon>
        <taxon>Actinomycetota</taxon>
        <taxon>Actinomycetes</taxon>
        <taxon>Kitasatosporales</taxon>
        <taxon>Streptomycetaceae</taxon>
        <taxon>Streptomyces</taxon>
    </lineage>
</organism>
<keyword evidence="1" id="KW-1188">Viral release from host cell</keyword>
<evidence type="ECO:0000256" key="4">
    <source>
        <dbReference type="SAM" id="MobiDB-lite"/>
    </source>
</evidence>
<dbReference type="Proteomes" id="UP000004217">
    <property type="component" value="Unassembled WGS sequence"/>
</dbReference>
<dbReference type="RefSeq" id="WP_007493593.1">
    <property type="nucleotide sequence ID" value="NZ_AGBF01000019.1"/>
</dbReference>
<accession>G2G8N4</accession>
<dbReference type="PATRIC" id="fig|700597.3.peg.1806"/>
<feature type="region of interest" description="Disordered" evidence="4">
    <location>
        <begin position="253"/>
        <end position="273"/>
    </location>
</feature>
<evidence type="ECO:0000313" key="6">
    <source>
        <dbReference type="EMBL" id="EGX60099.1"/>
    </source>
</evidence>
<dbReference type="EMBL" id="AGBF01000019">
    <property type="protein sequence ID" value="EGX60099.1"/>
    <property type="molecule type" value="Genomic_DNA"/>
</dbReference>
<evidence type="ECO:0000256" key="3">
    <source>
        <dbReference type="ARBA" id="ARBA00022801"/>
    </source>
</evidence>
<dbReference type="NCBIfam" id="TIGR01543">
    <property type="entry name" value="proheadase_HK97"/>
    <property type="match status" value="1"/>
</dbReference>
<dbReference type="Pfam" id="PF04586">
    <property type="entry name" value="Peptidase_S78"/>
    <property type="match status" value="1"/>
</dbReference>